<sequence length="68" mass="7604">MKVYNHSSTEFVCDFIGSINKLSYETLTQLQGASNFFFPTLQLVEKTAQSRLSFLICSILAFSFLGLG</sequence>
<accession>A0A4Y9JDH0</accession>
<name>A0A4Y9JDH0_9STRE</name>
<dbReference type="RefSeq" id="WP_135181136.1">
    <property type="nucleotide sequence ID" value="NZ_JADGKZ010000001.1"/>
</dbReference>
<evidence type="ECO:0000313" key="1">
    <source>
        <dbReference type="EMBL" id="TFU99012.1"/>
    </source>
</evidence>
<dbReference type="AlphaFoldDB" id="A0A4Y9JDH0"/>
<reference evidence="1 2" key="1">
    <citation type="submission" date="2019-03" db="EMBL/GenBank/DDBJ databases">
        <title>Diversity of the mouse oral microbiome.</title>
        <authorList>
            <person name="Joseph S."/>
            <person name="Aduse-Opoku J."/>
            <person name="Curtis M."/>
            <person name="Wade W."/>
            <person name="Hashim A."/>
        </authorList>
    </citation>
    <scope>NUCLEOTIDE SEQUENCE [LARGE SCALE GENOMIC DNA]</scope>
    <source>
        <strain evidence="1 2">WM131</strain>
    </source>
</reference>
<comment type="caution">
    <text evidence="1">The sequence shown here is derived from an EMBL/GenBank/DDBJ whole genome shotgun (WGS) entry which is preliminary data.</text>
</comment>
<protein>
    <submittedName>
        <fullName evidence="1">Uncharacterized protein</fullName>
    </submittedName>
</protein>
<evidence type="ECO:0000313" key="2">
    <source>
        <dbReference type="Proteomes" id="UP000297253"/>
    </source>
</evidence>
<dbReference type="Proteomes" id="UP000297253">
    <property type="component" value="Unassembled WGS sequence"/>
</dbReference>
<organism evidence="1 2">
    <name type="scientific">Streptococcus cuniculi</name>
    <dbReference type="NCBI Taxonomy" id="1432788"/>
    <lineage>
        <taxon>Bacteria</taxon>
        <taxon>Bacillati</taxon>
        <taxon>Bacillota</taxon>
        <taxon>Bacilli</taxon>
        <taxon>Lactobacillales</taxon>
        <taxon>Streptococcaceae</taxon>
        <taxon>Streptococcus</taxon>
    </lineage>
</organism>
<dbReference type="EMBL" id="SPPD01000001">
    <property type="protein sequence ID" value="TFU99012.1"/>
    <property type="molecule type" value="Genomic_DNA"/>
</dbReference>
<proteinExistence type="predicted"/>
<gene>
    <name evidence="1" type="ORF">E4T82_01520</name>
</gene>